<comment type="subcellular location">
    <subcellularLocation>
        <location evidence="1">Cell envelope</location>
    </subcellularLocation>
</comment>
<accession>A0A328VIC5</accession>
<protein>
    <recommendedName>
        <fullName evidence="4">Periplasmic binding protein domain-containing protein</fullName>
    </recommendedName>
</protein>
<dbReference type="GO" id="GO:0030246">
    <property type="term" value="F:carbohydrate binding"/>
    <property type="evidence" value="ECO:0007669"/>
    <property type="project" value="UniProtKB-ARBA"/>
</dbReference>
<dbReference type="GO" id="GO:0030313">
    <property type="term" value="C:cell envelope"/>
    <property type="evidence" value="ECO:0007669"/>
    <property type="project" value="UniProtKB-SubCell"/>
</dbReference>
<dbReference type="OrthoDB" id="569491at2"/>
<dbReference type="InterPro" id="IPR028082">
    <property type="entry name" value="Peripla_BP_I"/>
</dbReference>
<organism evidence="5 6">
    <name type="scientific">Thermogemmatispora tikiterensis</name>
    <dbReference type="NCBI Taxonomy" id="1825093"/>
    <lineage>
        <taxon>Bacteria</taxon>
        <taxon>Bacillati</taxon>
        <taxon>Chloroflexota</taxon>
        <taxon>Ktedonobacteria</taxon>
        <taxon>Thermogemmatisporales</taxon>
        <taxon>Thermogemmatisporaceae</taxon>
        <taxon>Thermogemmatispora</taxon>
    </lineage>
</organism>
<dbReference type="Proteomes" id="UP000248706">
    <property type="component" value="Unassembled WGS sequence"/>
</dbReference>
<evidence type="ECO:0000256" key="2">
    <source>
        <dbReference type="ARBA" id="ARBA00007639"/>
    </source>
</evidence>
<comment type="similarity">
    <text evidence="2">Belongs to the bacterial solute-binding protein 2 family.</text>
</comment>
<comment type="caution">
    <text evidence="5">The sequence shown here is derived from an EMBL/GenBank/DDBJ whole genome shotgun (WGS) entry which is preliminary data.</text>
</comment>
<dbReference type="InterPro" id="IPR025997">
    <property type="entry name" value="SBP_2_dom"/>
</dbReference>
<evidence type="ECO:0000259" key="4">
    <source>
        <dbReference type="Pfam" id="PF13407"/>
    </source>
</evidence>
<proteinExistence type="inferred from homology"/>
<evidence type="ECO:0000313" key="5">
    <source>
        <dbReference type="EMBL" id="RAQ95852.1"/>
    </source>
</evidence>
<evidence type="ECO:0000256" key="1">
    <source>
        <dbReference type="ARBA" id="ARBA00004196"/>
    </source>
</evidence>
<evidence type="ECO:0000256" key="3">
    <source>
        <dbReference type="ARBA" id="ARBA00022729"/>
    </source>
</evidence>
<evidence type="ECO:0000313" key="6">
    <source>
        <dbReference type="Proteomes" id="UP000248706"/>
    </source>
</evidence>
<dbReference type="PANTHER" id="PTHR46847:SF1">
    <property type="entry name" value="D-ALLOSE-BINDING PERIPLASMIC PROTEIN-RELATED"/>
    <property type="match status" value="1"/>
</dbReference>
<dbReference type="AlphaFoldDB" id="A0A328VIC5"/>
<keyword evidence="6" id="KW-1185">Reference proteome</keyword>
<reference evidence="5 6" key="1">
    <citation type="submission" date="2016-08" db="EMBL/GenBank/DDBJ databases">
        <title>Analysis of Carbohydrate Active Enzymes in Thermogemmatispora T81 Reveals Carbohydrate Degradation Ability.</title>
        <authorList>
            <person name="Tomazini A."/>
            <person name="Lal S."/>
            <person name="Stott M."/>
            <person name="Henrissat B."/>
            <person name="Polikarpov I."/>
            <person name="Sparling R."/>
            <person name="Levin D.B."/>
        </authorList>
    </citation>
    <scope>NUCLEOTIDE SEQUENCE [LARGE SCALE GENOMIC DNA]</scope>
    <source>
        <strain evidence="5 6">T81</strain>
    </source>
</reference>
<keyword evidence="3" id="KW-0732">Signal</keyword>
<dbReference type="Pfam" id="PF13407">
    <property type="entry name" value="Peripla_BP_4"/>
    <property type="match status" value="1"/>
</dbReference>
<gene>
    <name evidence="5" type="ORF">A4R35_09915</name>
</gene>
<dbReference type="Gene3D" id="3.40.50.2300">
    <property type="match status" value="2"/>
</dbReference>
<dbReference type="SUPFAM" id="SSF53822">
    <property type="entry name" value="Periplasmic binding protein-like I"/>
    <property type="match status" value="1"/>
</dbReference>
<dbReference type="PANTHER" id="PTHR46847">
    <property type="entry name" value="D-ALLOSE-BINDING PERIPLASMIC PROTEIN-RELATED"/>
    <property type="match status" value="1"/>
</dbReference>
<name>A0A328VIC5_9CHLR</name>
<sequence>MCQCRVRLKEAWLRPLWYPVYQHRTMLSCVGALLALLLTACSTTGGSSGSSSASLSGGKAISGKTILFEIQSTPSDSFFVPVVNGARAAAAITGLKLEIEYASNDDTTEVNQVRSAIARRVAAIAVTIPDSALNQTVCEARAQGIPVVAFNINGASGEGARCVQAFIGQDFVQSGMLIAQRMIDDGLIKPGDHVFCPVESPTQVYAVERYAGVVQALKAIGASCEELGTGVDYAPARAKMVSYLLGHPNTSAIIALGHTPLDQAPAATEQVHRKIPIGGFDITPDILQAIKSGVITATVDQQPYQQGFYAVMELALYLKYGLAPSSINTSNGALIDKSNVDQVLSLAGTYR</sequence>
<feature type="domain" description="Periplasmic binding protein" evidence="4">
    <location>
        <begin position="73"/>
        <end position="319"/>
    </location>
</feature>
<dbReference type="EMBL" id="MCIF01000002">
    <property type="protein sequence ID" value="RAQ95852.1"/>
    <property type="molecule type" value="Genomic_DNA"/>
</dbReference>